<dbReference type="PANTHER" id="PTHR30146">
    <property type="entry name" value="LACI-RELATED TRANSCRIPTIONAL REPRESSOR"/>
    <property type="match status" value="1"/>
</dbReference>
<dbReference type="SUPFAM" id="SSF47413">
    <property type="entry name" value="lambda repressor-like DNA-binding domains"/>
    <property type="match status" value="1"/>
</dbReference>
<gene>
    <name evidence="6" type="ORF">H9705_05645</name>
</gene>
<organism evidence="6 7">
    <name type="scientific">Candidatus Fusicatenibacter intestinigallinarum</name>
    <dbReference type="NCBI Taxonomy" id="2838598"/>
    <lineage>
        <taxon>Bacteria</taxon>
        <taxon>Bacillati</taxon>
        <taxon>Bacillota</taxon>
        <taxon>Clostridia</taxon>
        <taxon>Lachnospirales</taxon>
        <taxon>Lachnospiraceae</taxon>
        <taxon>Fusicatenibacter</taxon>
    </lineage>
</organism>
<feature type="domain" description="HTH cro/C1-type" evidence="5">
    <location>
        <begin position="5"/>
        <end position="47"/>
    </location>
</feature>
<reference evidence="6" key="2">
    <citation type="submission" date="2021-04" db="EMBL/GenBank/DDBJ databases">
        <authorList>
            <person name="Gilroy R."/>
        </authorList>
    </citation>
    <scope>NUCLEOTIDE SEQUENCE</scope>
    <source>
        <strain evidence="6">CHK185-5351</strain>
    </source>
</reference>
<keyword evidence="2" id="KW-0238">DNA-binding</keyword>
<dbReference type="Pfam" id="PF13377">
    <property type="entry name" value="Peripla_BP_3"/>
    <property type="match status" value="1"/>
</dbReference>
<dbReference type="PANTHER" id="PTHR30146:SF24">
    <property type="entry name" value="XYLOSE OPERON REGULATORY PROTEIN"/>
    <property type="match status" value="1"/>
</dbReference>
<evidence type="ECO:0000313" key="6">
    <source>
        <dbReference type="EMBL" id="HJC15298.1"/>
    </source>
</evidence>
<comment type="caution">
    <text evidence="6">The sequence shown here is derived from an EMBL/GenBank/DDBJ whole genome shotgun (WGS) entry which is preliminary data.</text>
</comment>
<dbReference type="GO" id="GO:0000976">
    <property type="term" value="F:transcription cis-regulatory region binding"/>
    <property type="evidence" value="ECO:0007669"/>
    <property type="project" value="TreeGrafter"/>
</dbReference>
<dbReference type="Pfam" id="PF00356">
    <property type="entry name" value="LacI"/>
    <property type="match status" value="1"/>
</dbReference>
<evidence type="ECO:0000256" key="2">
    <source>
        <dbReference type="ARBA" id="ARBA00023125"/>
    </source>
</evidence>
<dbReference type="InterPro" id="IPR010982">
    <property type="entry name" value="Lambda_DNA-bd_dom_sf"/>
</dbReference>
<dbReference type="SMART" id="SM00354">
    <property type="entry name" value="HTH_LACI"/>
    <property type="match status" value="1"/>
</dbReference>
<dbReference type="CDD" id="cd06267">
    <property type="entry name" value="PBP1_LacI_sugar_binding-like"/>
    <property type="match status" value="1"/>
</dbReference>
<accession>A0A9D2SNE0</accession>
<dbReference type="AlphaFoldDB" id="A0A9D2SNE0"/>
<evidence type="ECO:0000313" key="7">
    <source>
        <dbReference type="Proteomes" id="UP000823849"/>
    </source>
</evidence>
<sequence>MIRIKDIAEKAGVSPTTVSNVIHGKAGRVSKETVEKINRILEEMNYVPSLSARMLAREHSGLIGVVLGYTREGMKYALEDPFIAELVGSLEYQIQEKGYYMMLVTRHKGRDLMEQILGWNLEAMISIGLGEREIRKIRGRFSGPMAVIDGYCPLPEGVINVRTDDRGGGYLMGKYLLKKGHRRLLFLTDNDESVDHERWLGVKEALEEERVEDAASRHILVPEDPSRRRRQYLEMLPFFREQSALFFASDLYAVEALNFLQDRGIRVPEELSVAGFDDVAYAKLSRPALTTVRQNVGEKARRSVEALIRKINGETVGGEYRISTFLVERKSVSGRKTTEERS</sequence>
<dbReference type="CDD" id="cd01392">
    <property type="entry name" value="HTH_LacI"/>
    <property type="match status" value="1"/>
</dbReference>
<protein>
    <submittedName>
        <fullName evidence="6">LacI family transcriptional regulator</fullName>
    </submittedName>
</protein>
<evidence type="ECO:0000256" key="3">
    <source>
        <dbReference type="ARBA" id="ARBA00023163"/>
    </source>
</evidence>
<dbReference type="Gene3D" id="3.40.50.2300">
    <property type="match status" value="2"/>
</dbReference>
<dbReference type="PROSITE" id="PS50943">
    <property type="entry name" value="HTH_CROC1"/>
    <property type="match status" value="1"/>
</dbReference>
<dbReference type="PROSITE" id="PS00356">
    <property type="entry name" value="HTH_LACI_1"/>
    <property type="match status" value="1"/>
</dbReference>
<dbReference type="Proteomes" id="UP000823849">
    <property type="component" value="Unassembled WGS sequence"/>
</dbReference>
<feature type="domain" description="HTH lacI-type" evidence="4">
    <location>
        <begin position="2"/>
        <end position="57"/>
    </location>
</feature>
<dbReference type="Gene3D" id="1.10.260.40">
    <property type="entry name" value="lambda repressor-like DNA-binding domains"/>
    <property type="match status" value="1"/>
</dbReference>
<keyword evidence="3" id="KW-0804">Transcription</keyword>
<dbReference type="InterPro" id="IPR000843">
    <property type="entry name" value="HTH_LacI"/>
</dbReference>
<reference evidence="6" key="1">
    <citation type="journal article" date="2021" name="PeerJ">
        <title>Extensive microbial diversity within the chicken gut microbiome revealed by metagenomics and culture.</title>
        <authorList>
            <person name="Gilroy R."/>
            <person name="Ravi A."/>
            <person name="Getino M."/>
            <person name="Pursley I."/>
            <person name="Horton D.L."/>
            <person name="Alikhan N.F."/>
            <person name="Baker D."/>
            <person name="Gharbi K."/>
            <person name="Hall N."/>
            <person name="Watson M."/>
            <person name="Adriaenssens E.M."/>
            <person name="Foster-Nyarko E."/>
            <person name="Jarju S."/>
            <person name="Secka A."/>
            <person name="Antonio M."/>
            <person name="Oren A."/>
            <person name="Chaudhuri R.R."/>
            <person name="La Ragione R."/>
            <person name="Hildebrand F."/>
            <person name="Pallen M.J."/>
        </authorList>
    </citation>
    <scope>NUCLEOTIDE SEQUENCE</scope>
    <source>
        <strain evidence="6">CHK185-5351</strain>
    </source>
</reference>
<dbReference type="GO" id="GO:0003700">
    <property type="term" value="F:DNA-binding transcription factor activity"/>
    <property type="evidence" value="ECO:0007669"/>
    <property type="project" value="TreeGrafter"/>
</dbReference>
<dbReference type="InterPro" id="IPR028082">
    <property type="entry name" value="Peripla_BP_I"/>
</dbReference>
<dbReference type="InterPro" id="IPR001387">
    <property type="entry name" value="Cro/C1-type_HTH"/>
</dbReference>
<keyword evidence="1" id="KW-0805">Transcription regulation</keyword>
<name>A0A9D2SNE0_9FIRM</name>
<dbReference type="PROSITE" id="PS50932">
    <property type="entry name" value="HTH_LACI_2"/>
    <property type="match status" value="1"/>
</dbReference>
<evidence type="ECO:0000256" key="1">
    <source>
        <dbReference type="ARBA" id="ARBA00023015"/>
    </source>
</evidence>
<proteinExistence type="predicted"/>
<evidence type="ECO:0000259" key="5">
    <source>
        <dbReference type="PROSITE" id="PS50943"/>
    </source>
</evidence>
<dbReference type="EMBL" id="DWWU01000022">
    <property type="protein sequence ID" value="HJC15298.1"/>
    <property type="molecule type" value="Genomic_DNA"/>
</dbReference>
<evidence type="ECO:0000259" key="4">
    <source>
        <dbReference type="PROSITE" id="PS50932"/>
    </source>
</evidence>
<dbReference type="InterPro" id="IPR046335">
    <property type="entry name" value="LacI/GalR-like_sensor"/>
</dbReference>
<dbReference type="SUPFAM" id="SSF53822">
    <property type="entry name" value="Periplasmic binding protein-like I"/>
    <property type="match status" value="1"/>
</dbReference>